<dbReference type="Proteomes" id="UP000245362">
    <property type="component" value="Unassembled WGS sequence"/>
</dbReference>
<keyword evidence="1" id="KW-1133">Transmembrane helix</keyword>
<keyword evidence="3" id="KW-1185">Reference proteome</keyword>
<evidence type="ECO:0000256" key="1">
    <source>
        <dbReference type="SAM" id="Phobius"/>
    </source>
</evidence>
<gene>
    <name evidence="2" type="ORF">DI392_16055</name>
</gene>
<comment type="caution">
    <text evidence="2">The sequence shown here is derived from an EMBL/GenBank/DDBJ whole genome shotgun (WGS) entry which is preliminary data.</text>
</comment>
<feature type="transmembrane region" description="Helical" evidence="1">
    <location>
        <begin position="30"/>
        <end position="53"/>
    </location>
</feature>
<reference evidence="2 3" key="1">
    <citation type="submission" date="2018-05" db="EMBL/GenBank/DDBJ databases">
        <title>Vibrio limimaris sp. nov., isolated from marine sediment.</title>
        <authorList>
            <person name="Li C.-M."/>
        </authorList>
    </citation>
    <scope>NUCLEOTIDE SEQUENCE [LARGE SCALE GENOMIC DNA]</scope>
    <source>
        <strain evidence="2 3">E4404</strain>
    </source>
</reference>
<organism evidence="2 3">
    <name type="scientific">Vibrio albus</name>
    <dbReference type="NCBI Taxonomy" id="2200953"/>
    <lineage>
        <taxon>Bacteria</taxon>
        <taxon>Pseudomonadati</taxon>
        <taxon>Pseudomonadota</taxon>
        <taxon>Gammaproteobacteria</taxon>
        <taxon>Vibrionales</taxon>
        <taxon>Vibrionaceae</taxon>
        <taxon>Vibrio</taxon>
    </lineage>
</organism>
<dbReference type="AlphaFoldDB" id="A0A2U3B5Z5"/>
<feature type="transmembrane region" description="Helical" evidence="1">
    <location>
        <begin position="59"/>
        <end position="78"/>
    </location>
</feature>
<proteinExistence type="predicted"/>
<dbReference type="EMBL" id="QFWT01000010">
    <property type="protein sequence ID" value="PWI32192.1"/>
    <property type="molecule type" value="Genomic_DNA"/>
</dbReference>
<evidence type="ECO:0000313" key="3">
    <source>
        <dbReference type="Proteomes" id="UP000245362"/>
    </source>
</evidence>
<sequence>MIGFITLCLLKLFIRLSVDGDGMNTLIKRIIIAALCALLAVAFAFVINSVISYFTTTSLGSVVLYITLCVFVYFAYLYSQHKKSTKREL</sequence>
<keyword evidence="1" id="KW-0812">Transmembrane</keyword>
<accession>A0A2U3B5Z5</accession>
<evidence type="ECO:0000313" key="2">
    <source>
        <dbReference type="EMBL" id="PWI32192.1"/>
    </source>
</evidence>
<protein>
    <submittedName>
        <fullName evidence="2">Uncharacterized protein</fullName>
    </submittedName>
</protein>
<name>A0A2U3B5Z5_9VIBR</name>
<keyword evidence="1" id="KW-0472">Membrane</keyword>